<evidence type="ECO:0000313" key="3">
    <source>
        <dbReference type="Proteomes" id="UP000005038"/>
    </source>
</evidence>
<proteinExistence type="predicted"/>
<protein>
    <submittedName>
        <fullName evidence="2">Uncharacterized protein</fullName>
    </submittedName>
</protein>
<dbReference type="EMBL" id="BAFB01000202">
    <property type="protein sequence ID" value="GAB36178.1"/>
    <property type="molecule type" value="Genomic_DNA"/>
</dbReference>
<feature type="transmembrane region" description="Helical" evidence="1">
    <location>
        <begin position="30"/>
        <end position="51"/>
    </location>
</feature>
<keyword evidence="1" id="KW-1133">Transmembrane helix</keyword>
<feature type="transmembrane region" description="Helical" evidence="1">
    <location>
        <begin position="58"/>
        <end position="79"/>
    </location>
</feature>
<sequence>MWQVAAAVVLAALSVYSIAAAILMVWTAKPLAAVVFVCCAAALTTTALSALHEGAAHVAFWVAAALVSAVLTVGLWPVIAEHLVCPQLGHKPALGERITIGDDRSGNVQVGAYCTRCKERVGD</sequence>
<dbReference type="Proteomes" id="UP000005038">
    <property type="component" value="Unassembled WGS sequence"/>
</dbReference>
<evidence type="ECO:0000313" key="2">
    <source>
        <dbReference type="EMBL" id="GAB36178.1"/>
    </source>
</evidence>
<comment type="caution">
    <text evidence="2">The sequence shown here is derived from an EMBL/GenBank/DDBJ whole genome shotgun (WGS) entry which is preliminary data.</text>
</comment>
<dbReference type="RefSeq" id="WP_007240362.1">
    <property type="nucleotide sequence ID" value="NZ_BAFB01000202.1"/>
</dbReference>
<name>H5TRS0_GORO1</name>
<organism evidence="2 3">
    <name type="scientific">Gordonia otitidis (strain DSM 44809 / CCUG 52243 / JCM 12355 / NBRC 100426 / IFM 10032)</name>
    <dbReference type="NCBI Taxonomy" id="1108044"/>
    <lineage>
        <taxon>Bacteria</taxon>
        <taxon>Bacillati</taxon>
        <taxon>Actinomycetota</taxon>
        <taxon>Actinomycetes</taxon>
        <taxon>Mycobacteriales</taxon>
        <taxon>Gordoniaceae</taxon>
        <taxon>Gordonia</taxon>
    </lineage>
</organism>
<gene>
    <name evidence="2" type="ORF">GOOTI_202_00340</name>
</gene>
<evidence type="ECO:0000256" key="1">
    <source>
        <dbReference type="SAM" id="Phobius"/>
    </source>
</evidence>
<reference evidence="2" key="1">
    <citation type="submission" date="2012-02" db="EMBL/GenBank/DDBJ databases">
        <title>Whole genome shotgun sequence of Gordonia otitidis NBRC 100426.</title>
        <authorList>
            <person name="Yoshida I."/>
            <person name="Hosoyama A."/>
            <person name="Tsuchikane K."/>
            <person name="Katsumata H."/>
            <person name="Yamazaki S."/>
            <person name="Fujita N."/>
        </authorList>
    </citation>
    <scope>NUCLEOTIDE SEQUENCE [LARGE SCALE GENOMIC DNA]</scope>
    <source>
        <strain evidence="2">NBRC 100426</strain>
    </source>
</reference>
<dbReference type="AlphaFoldDB" id="H5TRS0"/>
<accession>H5TRS0</accession>
<keyword evidence="1" id="KW-0812">Transmembrane</keyword>
<dbReference type="STRING" id="1108044.GOOTI_202_00340"/>
<keyword evidence="3" id="KW-1185">Reference proteome</keyword>
<keyword evidence="1" id="KW-0472">Membrane</keyword>